<dbReference type="EMBL" id="KV442013">
    <property type="protein sequence ID" value="OAQ35988.1"/>
    <property type="molecule type" value="Genomic_DNA"/>
</dbReference>
<organism evidence="1 2">
    <name type="scientific">Linnemannia elongata AG-77</name>
    <dbReference type="NCBI Taxonomy" id="1314771"/>
    <lineage>
        <taxon>Eukaryota</taxon>
        <taxon>Fungi</taxon>
        <taxon>Fungi incertae sedis</taxon>
        <taxon>Mucoromycota</taxon>
        <taxon>Mortierellomycotina</taxon>
        <taxon>Mortierellomycetes</taxon>
        <taxon>Mortierellales</taxon>
        <taxon>Mortierellaceae</taxon>
        <taxon>Linnemannia</taxon>
    </lineage>
</organism>
<sequence length="443" mass="51116">MNTHPLSLYEIVLAIGQFIPLWESVHLADEDVWLLKPKDLLAAISVNRLFRTALTPLLWSVYVGSAVKSLGNAYKCMGNAEYDIPVDIVQKNSSYIRFLDLSSYYRQLGRMRESPELYCSRLQELRLSASVDSTWAKRLILANPELRVLHWARTRKNSSREKLKDLASILSLQRLRYLGLKDWTFLTEHLYRALAKNAGHLEELRLIRCDSIVLKHSKRVDSGKSRYTVITSMETGVEEFESMETGVEEFETMETGVEEVETMEQMCRRIRLTKLKTLYLDVEHNRCPLTLYWLLDIAPALETAVFGDLLGSTGKALGLTLRKSCPRLQTIKHGNDWEEKTWQLHQWGVTALHLLNACAPGHLVHASLRGLRLDNTSWRLCQCTGTVSRPWSWTFVTITIGIPSATWAQSWSSAVDSNIWRWRCTFTENRVTVDNRCYFWINW</sequence>
<keyword evidence="2" id="KW-1185">Reference proteome</keyword>
<name>A0A197KFQ3_9FUNG</name>
<dbReference type="AlphaFoldDB" id="A0A197KFQ3"/>
<dbReference type="OrthoDB" id="2384330at2759"/>
<evidence type="ECO:0008006" key="3">
    <source>
        <dbReference type="Google" id="ProtNLM"/>
    </source>
</evidence>
<reference evidence="1 2" key="1">
    <citation type="submission" date="2016-05" db="EMBL/GenBank/DDBJ databases">
        <title>Genome sequencing reveals origins of a unique bacterial endosymbiosis in the earliest lineages of terrestrial Fungi.</title>
        <authorList>
            <consortium name="DOE Joint Genome Institute"/>
            <person name="Uehling J."/>
            <person name="Gryganskyi A."/>
            <person name="Hameed K."/>
            <person name="Tschaplinski T."/>
            <person name="Misztal P."/>
            <person name="Wu S."/>
            <person name="Desiro A."/>
            <person name="Vande Pol N."/>
            <person name="Du Z.-Y."/>
            <person name="Zienkiewicz A."/>
            <person name="Zienkiewicz K."/>
            <person name="Morin E."/>
            <person name="Tisserant E."/>
            <person name="Splivallo R."/>
            <person name="Hainaut M."/>
            <person name="Henrissat B."/>
            <person name="Ohm R."/>
            <person name="Kuo A."/>
            <person name="Yan J."/>
            <person name="Lipzen A."/>
            <person name="Nolan M."/>
            <person name="Labutti K."/>
            <person name="Barry K."/>
            <person name="Goldstein A."/>
            <person name="Labbe J."/>
            <person name="Schadt C."/>
            <person name="Tuskan G."/>
            <person name="Grigoriev I."/>
            <person name="Martin F."/>
            <person name="Vilgalys R."/>
            <person name="Bonito G."/>
        </authorList>
    </citation>
    <scope>NUCLEOTIDE SEQUENCE [LARGE SCALE GENOMIC DNA]</scope>
    <source>
        <strain evidence="1 2">AG-77</strain>
    </source>
</reference>
<protein>
    <recommendedName>
        <fullName evidence="3">F-box domain-containing protein</fullName>
    </recommendedName>
</protein>
<dbReference type="SUPFAM" id="SSF52047">
    <property type="entry name" value="RNI-like"/>
    <property type="match status" value="1"/>
</dbReference>
<dbReference type="Gene3D" id="3.80.10.10">
    <property type="entry name" value="Ribonuclease Inhibitor"/>
    <property type="match status" value="1"/>
</dbReference>
<evidence type="ECO:0000313" key="2">
    <source>
        <dbReference type="Proteomes" id="UP000078512"/>
    </source>
</evidence>
<dbReference type="InterPro" id="IPR032675">
    <property type="entry name" value="LRR_dom_sf"/>
</dbReference>
<evidence type="ECO:0000313" key="1">
    <source>
        <dbReference type="EMBL" id="OAQ35988.1"/>
    </source>
</evidence>
<accession>A0A197KFQ3</accession>
<proteinExistence type="predicted"/>
<dbReference type="Proteomes" id="UP000078512">
    <property type="component" value="Unassembled WGS sequence"/>
</dbReference>
<gene>
    <name evidence="1" type="ORF">K457DRAFT_132603</name>
</gene>